<proteinExistence type="inferred from homology"/>
<comment type="similarity">
    <text evidence="2 4">Belongs to the enoyl-CoA hydratase/isomerase family.</text>
</comment>
<protein>
    <submittedName>
        <fullName evidence="5">Enoyl-CoA hydratase</fullName>
    </submittedName>
</protein>
<dbReference type="EMBL" id="FWWY01000001">
    <property type="protein sequence ID" value="SMC03399.1"/>
    <property type="molecule type" value="Genomic_DNA"/>
</dbReference>
<dbReference type="InterPro" id="IPR001753">
    <property type="entry name" value="Enoyl-CoA_hydra/iso"/>
</dbReference>
<dbReference type="Pfam" id="PF00378">
    <property type="entry name" value="ECH_1"/>
    <property type="match status" value="1"/>
</dbReference>
<dbReference type="PANTHER" id="PTHR11941">
    <property type="entry name" value="ENOYL-COA HYDRATASE-RELATED"/>
    <property type="match status" value="1"/>
</dbReference>
<name>A0A1W1WB45_SULTA</name>
<dbReference type="PANTHER" id="PTHR11941:SF54">
    <property type="entry name" value="ENOYL-COA HYDRATASE, MITOCHONDRIAL"/>
    <property type="match status" value="1"/>
</dbReference>
<dbReference type="OrthoDB" id="9775794at2"/>
<dbReference type="AlphaFoldDB" id="A0A1W1WB45"/>
<dbReference type="GO" id="GO:0016829">
    <property type="term" value="F:lyase activity"/>
    <property type="evidence" value="ECO:0007669"/>
    <property type="project" value="UniProtKB-KW"/>
</dbReference>
<reference evidence="6" key="1">
    <citation type="submission" date="2017-04" db="EMBL/GenBank/DDBJ databases">
        <authorList>
            <person name="Varghese N."/>
            <person name="Submissions S."/>
        </authorList>
    </citation>
    <scope>NUCLEOTIDE SEQUENCE [LARGE SCALE GENOMIC DNA]</scope>
    <source>
        <strain evidence="6">DSM 9293</strain>
    </source>
</reference>
<evidence type="ECO:0000256" key="3">
    <source>
        <dbReference type="ARBA" id="ARBA00023239"/>
    </source>
</evidence>
<organism evidence="5 6">
    <name type="scientific">Sulfobacillus thermosulfidooxidans (strain DSM 9293 / VKM B-1269 / AT-1)</name>
    <dbReference type="NCBI Taxonomy" id="929705"/>
    <lineage>
        <taxon>Bacteria</taxon>
        <taxon>Bacillati</taxon>
        <taxon>Bacillota</taxon>
        <taxon>Clostridia</taxon>
        <taxon>Eubacteriales</taxon>
        <taxon>Clostridiales Family XVII. Incertae Sedis</taxon>
        <taxon>Sulfobacillus</taxon>
    </lineage>
</organism>
<evidence type="ECO:0000313" key="6">
    <source>
        <dbReference type="Proteomes" id="UP000192660"/>
    </source>
</evidence>
<dbReference type="SUPFAM" id="SSF52096">
    <property type="entry name" value="ClpP/crotonase"/>
    <property type="match status" value="1"/>
</dbReference>
<dbReference type="GO" id="GO:0006635">
    <property type="term" value="P:fatty acid beta-oxidation"/>
    <property type="evidence" value="ECO:0007669"/>
    <property type="project" value="TreeGrafter"/>
</dbReference>
<evidence type="ECO:0000313" key="5">
    <source>
        <dbReference type="EMBL" id="SMC03399.1"/>
    </source>
</evidence>
<dbReference type="FunFam" id="3.90.226.10:FF:000009">
    <property type="entry name" value="Carnitinyl-CoA dehydratase"/>
    <property type="match status" value="1"/>
</dbReference>
<evidence type="ECO:0000256" key="2">
    <source>
        <dbReference type="ARBA" id="ARBA00005254"/>
    </source>
</evidence>
<dbReference type="InterPro" id="IPR018376">
    <property type="entry name" value="Enoyl-CoA_hyd/isom_CS"/>
</dbReference>
<sequence>MALVSQEQRDHVMLFELNHPPVNSLSFPLLQELSEALDMALANDDIRAMVITGHGSFFAAGADIPSFLQLGNDVNEFLRYGVKLFDRIEQSAKPIIAAINGPALGGGNEMAMACDLRIACPDARFGQPEVNLGIIPGWGGSVRLPKLIGRSQATRLLLTGDAIDADEALRIGLIHHIVPSHLLVEYALNQADRLASLPPLALQAIKELLANPELGQAGESEKMAQLMRTDDATEGITAFLQKRRPQFRGR</sequence>
<keyword evidence="3" id="KW-0456">Lyase</keyword>
<dbReference type="InterPro" id="IPR029045">
    <property type="entry name" value="ClpP/crotonase-like_dom_sf"/>
</dbReference>
<dbReference type="CDD" id="cd06558">
    <property type="entry name" value="crotonase-like"/>
    <property type="match status" value="1"/>
</dbReference>
<gene>
    <name evidence="5" type="ORF">SAMN00768000_1066</name>
</gene>
<evidence type="ECO:0000256" key="1">
    <source>
        <dbReference type="ARBA" id="ARBA00005189"/>
    </source>
</evidence>
<dbReference type="Gene3D" id="3.90.226.10">
    <property type="entry name" value="2-enoyl-CoA Hydratase, Chain A, domain 1"/>
    <property type="match status" value="1"/>
</dbReference>
<keyword evidence="6" id="KW-1185">Reference proteome</keyword>
<dbReference type="RefSeq" id="WP_020374936.1">
    <property type="nucleotide sequence ID" value="NZ_FWWY01000001.1"/>
</dbReference>
<evidence type="ECO:0000256" key="4">
    <source>
        <dbReference type="RuleBase" id="RU003707"/>
    </source>
</evidence>
<accession>A0A1W1WB45</accession>
<dbReference type="PROSITE" id="PS00166">
    <property type="entry name" value="ENOYL_COA_HYDRATASE"/>
    <property type="match status" value="1"/>
</dbReference>
<dbReference type="STRING" id="28034.BFX07_03690"/>
<dbReference type="Proteomes" id="UP000192660">
    <property type="component" value="Unassembled WGS sequence"/>
</dbReference>
<comment type="pathway">
    <text evidence="1">Lipid metabolism.</text>
</comment>